<evidence type="ECO:0000256" key="1">
    <source>
        <dbReference type="ARBA" id="ARBA00035012"/>
    </source>
</evidence>
<evidence type="ECO:0000259" key="3">
    <source>
        <dbReference type="PROSITE" id="PS50822"/>
    </source>
</evidence>
<keyword evidence="5" id="KW-1185">Reference proteome</keyword>
<gene>
    <name evidence="4" type="ORF">ACFQ4G_19115</name>
</gene>
<dbReference type="SMART" id="SM00950">
    <property type="entry name" value="Piwi"/>
    <property type="match status" value="1"/>
</dbReference>
<sequence length="711" mass="78334">MVVVPLVSGAVLPGERQGLPAHENLSLVSALARETVFRLLAGMGEQGYRVTRRRPPTVEAAKHANVIPPGLGLPDWLKKRVVLEFQTRVLHPRNAAPYVVLTCSKRLRTTIAATCADLQDLGVPLLGSAVTTYADDPDPKVSGRLRYAGRIVAVDPGVLTLDEHGEGAQAVAAGDLFLEPTRSNFNKVVEALTQGRSERILRDIQAAEAEWHAGGKTLDTVQSSLTWLSRKSLELADGVPLEFDGLMDQSMSRRFPRTESIWKPKLSFDPSIAPETSLTWAQKGLDQVGPYDRQSFVKKRLSIAVICEAENRHRTEVAVDHLLRGLPDVRSGGTNPLAPHGTGLLGRFRLAEPAVSFFEVPDDSAKAYVAGVRQAVSAASARDERWDLAIVQVRRSWQERPYDDSPYWSSKAAFLKQETPVQALFLDLAALEDLGYAMAMANMSLAIYAKLGGAPWLLPVRSATDHELVFGLGSHTTKEGRRGAGERMVGIATMFSGQGHYYLDSRTAAVPFAEYPAALRATIVDAVGRIRHEEGWREDDAVRLVFHAFIQLRREAVEAVAAAVADLGLKRATFAFLHVVEDSAFVTFDRAVTSGRGAYGPERGQAVELGDREWLLTLTGRDQLRNEMHGLPDPVLLRLHDLSTYRDMPTLARQVSDFANHSWRTFGPARLPITLGYANEIARQLAGLERTPNWDVDAMEGSRVMRRPWFL</sequence>
<organism evidence="4 5">
    <name type="scientific">Methylobacterium marchantiae</name>
    <dbReference type="NCBI Taxonomy" id="600331"/>
    <lineage>
        <taxon>Bacteria</taxon>
        <taxon>Pseudomonadati</taxon>
        <taxon>Pseudomonadota</taxon>
        <taxon>Alphaproteobacteria</taxon>
        <taxon>Hyphomicrobiales</taxon>
        <taxon>Methylobacteriaceae</taxon>
        <taxon>Methylobacterium</taxon>
    </lineage>
</organism>
<dbReference type="Proteomes" id="UP001597176">
    <property type="component" value="Unassembled WGS sequence"/>
</dbReference>
<protein>
    <recommendedName>
        <fullName evidence="2">Protein argonaute</fullName>
    </recommendedName>
</protein>
<dbReference type="InterPro" id="IPR012337">
    <property type="entry name" value="RNaseH-like_sf"/>
</dbReference>
<dbReference type="RefSeq" id="WP_238209258.1">
    <property type="nucleotide sequence ID" value="NZ_JBHTND010000035.1"/>
</dbReference>
<dbReference type="Gene3D" id="3.30.420.10">
    <property type="entry name" value="Ribonuclease H-like superfamily/Ribonuclease H"/>
    <property type="match status" value="1"/>
</dbReference>
<feature type="domain" description="Piwi" evidence="3">
    <location>
        <begin position="388"/>
        <end position="690"/>
    </location>
</feature>
<dbReference type="EMBL" id="JBHTND010000035">
    <property type="protein sequence ID" value="MFD1303682.1"/>
    <property type="molecule type" value="Genomic_DNA"/>
</dbReference>
<dbReference type="SUPFAM" id="SSF53098">
    <property type="entry name" value="Ribonuclease H-like"/>
    <property type="match status" value="1"/>
</dbReference>
<comment type="caution">
    <text evidence="4">The sequence shown here is derived from an EMBL/GenBank/DDBJ whole genome shotgun (WGS) entry which is preliminary data.</text>
</comment>
<dbReference type="InterPro" id="IPR036397">
    <property type="entry name" value="RNaseH_sf"/>
</dbReference>
<dbReference type="PROSITE" id="PS50822">
    <property type="entry name" value="PIWI"/>
    <property type="match status" value="1"/>
</dbReference>
<dbReference type="InterPro" id="IPR003165">
    <property type="entry name" value="Piwi"/>
</dbReference>
<evidence type="ECO:0000256" key="2">
    <source>
        <dbReference type="ARBA" id="ARBA00035032"/>
    </source>
</evidence>
<evidence type="ECO:0000313" key="4">
    <source>
        <dbReference type="EMBL" id="MFD1303682.1"/>
    </source>
</evidence>
<reference evidence="5" key="1">
    <citation type="journal article" date="2019" name="Int. J. Syst. Evol. Microbiol.">
        <title>The Global Catalogue of Microorganisms (GCM) 10K type strain sequencing project: providing services to taxonomists for standard genome sequencing and annotation.</title>
        <authorList>
            <consortium name="The Broad Institute Genomics Platform"/>
            <consortium name="The Broad Institute Genome Sequencing Center for Infectious Disease"/>
            <person name="Wu L."/>
            <person name="Ma J."/>
        </authorList>
    </citation>
    <scope>NUCLEOTIDE SEQUENCE [LARGE SCALE GENOMIC DNA]</scope>
    <source>
        <strain evidence="5">CCUG 56108</strain>
    </source>
</reference>
<name>A0ABW3X206_9HYPH</name>
<proteinExistence type="inferred from homology"/>
<comment type="similarity">
    <text evidence="1">Belongs to the argonaute family. Long pAgo subfamily.</text>
</comment>
<evidence type="ECO:0000313" key="5">
    <source>
        <dbReference type="Proteomes" id="UP001597176"/>
    </source>
</evidence>
<accession>A0ABW3X206</accession>
<dbReference type="Gene3D" id="3.40.50.2300">
    <property type="match status" value="1"/>
</dbReference>